<dbReference type="EMBL" id="CP058601">
    <property type="protein sequence ID" value="QLG50838.1"/>
    <property type="molecule type" value="Genomic_DNA"/>
</dbReference>
<dbReference type="KEGG" id="haly:HYG82_19355"/>
<evidence type="ECO:0000313" key="2">
    <source>
        <dbReference type="Proteomes" id="UP000509241"/>
    </source>
</evidence>
<dbReference type="InterPro" id="IPR023393">
    <property type="entry name" value="START-like_dom_sf"/>
</dbReference>
<dbReference type="GeneID" id="56035496"/>
<dbReference type="SUPFAM" id="SSF55961">
    <property type="entry name" value="Bet v1-like"/>
    <property type="match status" value="1"/>
</dbReference>
<protein>
    <submittedName>
        <fullName evidence="1">SRPBCC family protein</fullName>
    </submittedName>
</protein>
<dbReference type="Proteomes" id="UP000509241">
    <property type="component" value="Chromosome"/>
</dbReference>
<gene>
    <name evidence="1" type="ORF">HYG82_19355</name>
</gene>
<dbReference type="InterPro" id="IPR019587">
    <property type="entry name" value="Polyketide_cyclase/dehydratase"/>
</dbReference>
<dbReference type="Pfam" id="PF10604">
    <property type="entry name" value="Polyketide_cyc2"/>
    <property type="match status" value="1"/>
</dbReference>
<proteinExistence type="predicted"/>
<reference evidence="1 2" key="1">
    <citation type="submission" date="2020-07" db="EMBL/GenBank/DDBJ databases">
        <authorList>
            <person name="Cui H."/>
        </authorList>
    </citation>
    <scope>NUCLEOTIDE SEQUENCE [LARGE SCALE GENOMIC DNA]</scope>
    <source>
        <strain evidence="1 2">YPL8</strain>
    </source>
</reference>
<dbReference type="AlphaFoldDB" id="A0A7D5KML5"/>
<name>A0A7D5KML5_9EURY</name>
<organism evidence="1 2">
    <name type="scientific">Natrinema halophilum</name>
    <dbReference type="NCBI Taxonomy" id="1699371"/>
    <lineage>
        <taxon>Archaea</taxon>
        <taxon>Methanobacteriati</taxon>
        <taxon>Methanobacteriota</taxon>
        <taxon>Stenosarchaea group</taxon>
        <taxon>Halobacteria</taxon>
        <taxon>Halobacteriales</taxon>
        <taxon>Natrialbaceae</taxon>
        <taxon>Natrinema</taxon>
    </lineage>
</organism>
<evidence type="ECO:0000313" key="1">
    <source>
        <dbReference type="EMBL" id="QLG50838.1"/>
    </source>
</evidence>
<dbReference type="RefSeq" id="WP_179263724.1">
    <property type="nucleotide sequence ID" value="NZ_CP058601.1"/>
</dbReference>
<accession>A0A7D5KML5</accession>
<sequence>MTRVRTTQTPDGRRLEVSTVLSAPAADAWDAIVDTRRWQEWSPIVLGVETTDRRIRTGTTGRVRLPGVWVPFRITSCTDRRWTWRVSGIPAAAHRVDDLRDGRCRIAFELPIHQSGYAPISLRSLERLEALLESEETGRER</sequence>
<keyword evidence="2" id="KW-1185">Reference proteome</keyword>
<dbReference type="Gene3D" id="3.30.530.20">
    <property type="match status" value="1"/>
</dbReference>
<dbReference type="OrthoDB" id="66844at2157"/>